<dbReference type="RefSeq" id="WP_311654451.1">
    <property type="nucleotide sequence ID" value="NZ_JAVREX010000001.1"/>
</dbReference>
<organism evidence="1 2">
    <name type="scientific">Streptomyces salyersiae</name>
    <dbReference type="NCBI Taxonomy" id="3075530"/>
    <lineage>
        <taxon>Bacteria</taxon>
        <taxon>Bacillati</taxon>
        <taxon>Actinomycetota</taxon>
        <taxon>Actinomycetes</taxon>
        <taxon>Kitasatosporales</taxon>
        <taxon>Streptomycetaceae</taxon>
        <taxon>Streptomyces</taxon>
    </lineage>
</organism>
<protein>
    <recommendedName>
        <fullName evidence="3">Nucleic acid-binding protein</fullName>
    </recommendedName>
</protein>
<sequence>MTSAFQHPGLPGSLLVWDTSPLLHAIKAGKIEILGDIARNHQGRTRRNVTTQAVVSEISHFRLPLAGTEWLEIVHVDDLTELEALVDWMNRVSGAKSNHGEATVLAWAEVHGATAVVDDADARRIGRGAGLDVRGSLRIVAESVGEGRTTPYVATGVVDAMIDTGARYPFPRGQFISWAKENGLL</sequence>
<comment type="caution">
    <text evidence="1">The sequence shown here is derived from an EMBL/GenBank/DDBJ whole genome shotgun (WGS) entry which is preliminary data.</text>
</comment>
<dbReference type="EMBL" id="JAVREX010000001">
    <property type="protein sequence ID" value="MDT0426304.1"/>
    <property type="molecule type" value="Genomic_DNA"/>
</dbReference>
<dbReference type="InterPro" id="IPR021799">
    <property type="entry name" value="PIN-like_prokaryotic"/>
</dbReference>
<evidence type="ECO:0000313" key="2">
    <source>
        <dbReference type="Proteomes" id="UP001183777"/>
    </source>
</evidence>
<name>A0ABU2REF6_9ACTN</name>
<evidence type="ECO:0000313" key="1">
    <source>
        <dbReference type="EMBL" id="MDT0426304.1"/>
    </source>
</evidence>
<evidence type="ECO:0008006" key="3">
    <source>
        <dbReference type="Google" id="ProtNLM"/>
    </source>
</evidence>
<gene>
    <name evidence="1" type="ORF">RM649_01375</name>
</gene>
<proteinExistence type="predicted"/>
<dbReference type="Pfam" id="PF11848">
    <property type="entry name" value="DUF3368"/>
    <property type="match status" value="1"/>
</dbReference>
<dbReference type="Proteomes" id="UP001183777">
    <property type="component" value="Unassembled WGS sequence"/>
</dbReference>
<reference evidence="2" key="1">
    <citation type="submission" date="2023-07" db="EMBL/GenBank/DDBJ databases">
        <title>30 novel species of actinomycetes from the DSMZ collection.</title>
        <authorList>
            <person name="Nouioui I."/>
        </authorList>
    </citation>
    <scope>NUCLEOTIDE SEQUENCE [LARGE SCALE GENOMIC DNA]</scope>
    <source>
        <strain evidence="2">DSM 41770</strain>
    </source>
</reference>
<keyword evidence="2" id="KW-1185">Reference proteome</keyword>
<accession>A0ABU2REF6</accession>